<dbReference type="KEGG" id="msv:Mesil_1558"/>
<feature type="chain" id="PRO_5003093252" evidence="5">
    <location>
        <begin position="20"/>
        <end position="248"/>
    </location>
</feature>
<dbReference type="NCBIfam" id="TIGR01256">
    <property type="entry name" value="modA"/>
    <property type="match status" value="1"/>
</dbReference>
<dbReference type="HOGENOM" id="CLU_065520_1_0_0"/>
<feature type="signal peptide" evidence="5">
    <location>
        <begin position="1"/>
        <end position="19"/>
    </location>
</feature>
<dbReference type="Gene3D" id="3.40.190.10">
    <property type="entry name" value="Periplasmic binding protein-like II"/>
    <property type="match status" value="2"/>
</dbReference>
<dbReference type="PANTHER" id="PTHR30632">
    <property type="entry name" value="MOLYBDATE-BINDING PERIPLASMIC PROTEIN"/>
    <property type="match status" value="1"/>
</dbReference>
<evidence type="ECO:0000313" key="6">
    <source>
        <dbReference type="EMBL" id="ADH63448.1"/>
    </source>
</evidence>
<accession>D7BF95</accession>
<keyword evidence="3 5" id="KW-0732">Signal</keyword>
<dbReference type="InterPro" id="IPR044084">
    <property type="entry name" value="AvModA-like_subst-bd"/>
</dbReference>
<organism evidence="6 7">
    <name type="scientific">Allomeiothermus silvanus (strain ATCC 700542 / DSM 9946 / NBRC 106475 / NCIMB 13440 / VI-R2)</name>
    <name type="common">Thermus silvanus</name>
    <dbReference type="NCBI Taxonomy" id="526227"/>
    <lineage>
        <taxon>Bacteria</taxon>
        <taxon>Thermotogati</taxon>
        <taxon>Deinococcota</taxon>
        <taxon>Deinococci</taxon>
        <taxon>Thermales</taxon>
        <taxon>Thermaceae</taxon>
        <taxon>Allomeiothermus</taxon>
    </lineage>
</organism>
<feature type="binding site" evidence="4">
    <location>
        <position position="57"/>
    </location>
    <ligand>
        <name>molybdate</name>
        <dbReference type="ChEBI" id="CHEBI:36264"/>
    </ligand>
</feature>
<dbReference type="STRING" id="526227.Mesil_1558"/>
<dbReference type="AlphaFoldDB" id="D7BF95"/>
<dbReference type="EMBL" id="CP002042">
    <property type="protein sequence ID" value="ADH63448.1"/>
    <property type="molecule type" value="Genomic_DNA"/>
</dbReference>
<dbReference type="RefSeq" id="WP_013158013.1">
    <property type="nucleotide sequence ID" value="NC_014212.1"/>
</dbReference>
<evidence type="ECO:0000313" key="7">
    <source>
        <dbReference type="Proteomes" id="UP000001916"/>
    </source>
</evidence>
<keyword evidence="2 4" id="KW-0479">Metal-binding</keyword>
<dbReference type="CDD" id="cd13539">
    <property type="entry name" value="PBP2_AvModA"/>
    <property type="match status" value="1"/>
</dbReference>
<proteinExistence type="inferred from homology"/>
<gene>
    <name evidence="6" type="ordered locus">Mesil_1558</name>
</gene>
<dbReference type="InterPro" id="IPR050682">
    <property type="entry name" value="ModA/WtpA"/>
</dbReference>
<dbReference type="Pfam" id="PF13531">
    <property type="entry name" value="SBP_bac_11"/>
    <property type="match status" value="1"/>
</dbReference>
<dbReference type="Proteomes" id="UP000001916">
    <property type="component" value="Chromosome"/>
</dbReference>
<dbReference type="PIRSF" id="PIRSF004846">
    <property type="entry name" value="ModA"/>
    <property type="match status" value="1"/>
</dbReference>
<comment type="similarity">
    <text evidence="1">Belongs to the bacterial solute-binding protein ModA family.</text>
</comment>
<dbReference type="GO" id="GO:0046872">
    <property type="term" value="F:metal ion binding"/>
    <property type="evidence" value="ECO:0007669"/>
    <property type="project" value="UniProtKB-KW"/>
</dbReference>
<dbReference type="PANTHER" id="PTHR30632:SF14">
    <property type="entry name" value="TUNGSTATE_MOLYBDATE_CHROMATE-BINDING PROTEIN MODA"/>
    <property type="match status" value="1"/>
</dbReference>
<evidence type="ECO:0000256" key="5">
    <source>
        <dbReference type="SAM" id="SignalP"/>
    </source>
</evidence>
<dbReference type="eggNOG" id="COG0725">
    <property type="taxonomic scope" value="Bacteria"/>
</dbReference>
<evidence type="ECO:0000256" key="4">
    <source>
        <dbReference type="PIRSR" id="PIRSR004846-1"/>
    </source>
</evidence>
<name>D7BF95_ALLS1</name>
<reference evidence="6 7" key="1">
    <citation type="journal article" date="2010" name="Stand. Genomic Sci.">
        <title>Complete genome sequence of Meiothermus silvanus type strain (VI-R2).</title>
        <authorList>
            <person name="Sikorski J."/>
            <person name="Tindall B.J."/>
            <person name="Lowry S."/>
            <person name="Lucas S."/>
            <person name="Nolan M."/>
            <person name="Copeland A."/>
            <person name="Glavina Del Rio T."/>
            <person name="Tice H."/>
            <person name="Cheng J.F."/>
            <person name="Han C."/>
            <person name="Pitluck S."/>
            <person name="Liolios K."/>
            <person name="Ivanova N."/>
            <person name="Mavromatis K."/>
            <person name="Mikhailova N."/>
            <person name="Pati A."/>
            <person name="Goodwin L."/>
            <person name="Chen A."/>
            <person name="Palaniappan K."/>
            <person name="Land M."/>
            <person name="Hauser L."/>
            <person name="Chang Y.J."/>
            <person name="Jeffries C.D."/>
            <person name="Rohde M."/>
            <person name="Goker M."/>
            <person name="Woyke T."/>
            <person name="Bristow J."/>
            <person name="Eisen J.A."/>
            <person name="Markowitz V."/>
            <person name="Hugenholtz P."/>
            <person name="Kyrpides N.C."/>
            <person name="Klenk H.P."/>
            <person name="Lapidus A."/>
        </authorList>
    </citation>
    <scope>NUCLEOTIDE SEQUENCE [LARGE SCALE GENOMIC DNA]</scope>
    <source>
        <strain evidence="7">ATCC 700542 / DSM 9946 / VI-R2</strain>
    </source>
</reference>
<dbReference type="SUPFAM" id="SSF53850">
    <property type="entry name" value="Periplasmic binding protein-like II"/>
    <property type="match status" value="1"/>
</dbReference>
<keyword evidence="7" id="KW-1185">Reference proteome</keyword>
<keyword evidence="4" id="KW-0500">Molybdenum</keyword>
<dbReference type="InterPro" id="IPR005950">
    <property type="entry name" value="ModA"/>
</dbReference>
<sequence length="248" mass="26770">MRKLLVSAVVMLGLAAAQQAEVRVAVAANLRDVFIDIVRAFNQDNANIKVTPSFGSSGGFVQQITQGAPFDVFMAADTSFPQALERNNLTEPGTLRVYAKGRLALLIPNRVGLSPSSLSVLLDPKIARIAISNPETAPYGRTAIEALQRAGLLEKLRSKLVFGQDISQATQLILAAADAGFTAYSLTFTASVKGQGKVWVVPERLAPPLEQAYVIIKGRNRPEVKALYDYIQGDKARTILKAFGYQVP</sequence>
<dbReference type="GO" id="GO:0030973">
    <property type="term" value="F:molybdate ion binding"/>
    <property type="evidence" value="ECO:0007669"/>
    <property type="project" value="InterPro"/>
</dbReference>
<evidence type="ECO:0000256" key="2">
    <source>
        <dbReference type="ARBA" id="ARBA00022723"/>
    </source>
</evidence>
<dbReference type="GO" id="GO:0015689">
    <property type="term" value="P:molybdate ion transport"/>
    <property type="evidence" value="ECO:0007669"/>
    <property type="project" value="InterPro"/>
</dbReference>
<protein>
    <submittedName>
        <fullName evidence="6">Molybdenum ABC transporter, periplasmic molybdate-binding protein</fullName>
    </submittedName>
</protein>
<feature type="binding site" evidence="4">
    <location>
        <position position="166"/>
    </location>
    <ligand>
        <name>molybdate</name>
        <dbReference type="ChEBI" id="CHEBI:36264"/>
    </ligand>
</feature>
<evidence type="ECO:0000256" key="1">
    <source>
        <dbReference type="ARBA" id="ARBA00009175"/>
    </source>
</evidence>
<evidence type="ECO:0000256" key="3">
    <source>
        <dbReference type="ARBA" id="ARBA00022729"/>
    </source>
</evidence>